<organism evidence="2 3">
    <name type="scientific">Pantoea nemavictus</name>
    <dbReference type="NCBI Taxonomy" id="2726955"/>
    <lineage>
        <taxon>Bacteria</taxon>
        <taxon>Pseudomonadati</taxon>
        <taxon>Pseudomonadota</taxon>
        <taxon>Gammaproteobacteria</taxon>
        <taxon>Enterobacterales</taxon>
        <taxon>Erwiniaceae</taxon>
        <taxon>Pantoea</taxon>
    </lineage>
</organism>
<gene>
    <name evidence="2" type="ORF">WH298_22285</name>
</gene>
<dbReference type="InterPro" id="IPR027843">
    <property type="entry name" value="DUF4440"/>
</dbReference>
<dbReference type="InterPro" id="IPR032710">
    <property type="entry name" value="NTF2-like_dom_sf"/>
</dbReference>
<dbReference type="EMBL" id="JBBGZW010000002">
    <property type="protein sequence ID" value="MEJ5047925.1"/>
    <property type="molecule type" value="Genomic_DNA"/>
</dbReference>
<proteinExistence type="predicted"/>
<evidence type="ECO:0000313" key="2">
    <source>
        <dbReference type="EMBL" id="MEJ5047925.1"/>
    </source>
</evidence>
<reference evidence="2 3" key="1">
    <citation type="submission" date="2023-12" db="EMBL/GenBank/DDBJ databases">
        <title>Gut-associated functions are favored during microbiome assembly across C. elegans life.</title>
        <authorList>
            <person name="Zimmermann J."/>
        </authorList>
    </citation>
    <scope>NUCLEOTIDE SEQUENCE [LARGE SCALE GENOMIC DNA]</scope>
    <source>
        <strain evidence="2 3">BIGb0393</strain>
    </source>
</reference>
<accession>A0ABU8Q0R4</accession>
<dbReference type="Proteomes" id="UP001362100">
    <property type="component" value="Unassembled WGS sequence"/>
</dbReference>
<protein>
    <submittedName>
        <fullName evidence="2">DUF4440 domain-containing protein</fullName>
    </submittedName>
</protein>
<name>A0ABU8Q0R4_9GAMM</name>
<evidence type="ECO:0000313" key="3">
    <source>
        <dbReference type="Proteomes" id="UP001362100"/>
    </source>
</evidence>
<keyword evidence="3" id="KW-1185">Reference proteome</keyword>
<evidence type="ECO:0000259" key="1">
    <source>
        <dbReference type="Pfam" id="PF14534"/>
    </source>
</evidence>
<dbReference type="Pfam" id="PF14534">
    <property type="entry name" value="DUF4440"/>
    <property type="match status" value="1"/>
</dbReference>
<feature type="domain" description="DUF4440" evidence="1">
    <location>
        <begin position="16"/>
        <end position="106"/>
    </location>
</feature>
<sequence>MLLEKLKILECSLHGEKRSDRNWLEQILHPHFHEITRSGLMVNRIETIASLEHERDAPDILSADFQLICLGDACVILHYRTSQSDGSRASLRTSYWILCEENGWQLAFHQGTPEAGST</sequence>
<dbReference type="SUPFAM" id="SSF54427">
    <property type="entry name" value="NTF2-like"/>
    <property type="match status" value="1"/>
</dbReference>
<comment type="caution">
    <text evidence="2">The sequence shown here is derived from an EMBL/GenBank/DDBJ whole genome shotgun (WGS) entry which is preliminary data.</text>
</comment>
<dbReference type="Gene3D" id="3.10.450.50">
    <property type="match status" value="1"/>
</dbReference>
<dbReference type="RefSeq" id="WP_180824093.1">
    <property type="nucleotide sequence ID" value="NZ_JACAWY010000002.1"/>
</dbReference>